<accession>A0A124E8D7</accession>
<dbReference type="NCBIfam" id="NF009993">
    <property type="entry name" value="PRK13462.1"/>
    <property type="match status" value="1"/>
</dbReference>
<gene>
    <name evidence="3" type="ORF">RMCT_2339</name>
</gene>
<dbReference type="STRING" id="1797.RMCT_2339"/>
<evidence type="ECO:0000256" key="1">
    <source>
        <dbReference type="PIRSR" id="PIRSR613078-1"/>
    </source>
</evidence>
<dbReference type="Gene3D" id="3.40.50.1240">
    <property type="entry name" value="Phosphoglycerate mutase-like"/>
    <property type="match status" value="1"/>
</dbReference>
<dbReference type="Pfam" id="PF00300">
    <property type="entry name" value="His_Phos_1"/>
    <property type="match status" value="1"/>
</dbReference>
<feature type="active site" description="Tele-phosphohistidine intermediate" evidence="1">
    <location>
        <position position="27"/>
    </location>
</feature>
<feature type="active site" description="Proton donor/acceptor" evidence="1">
    <location>
        <position position="99"/>
    </location>
</feature>
<evidence type="ECO:0000256" key="2">
    <source>
        <dbReference type="PIRSR" id="PIRSR613078-2"/>
    </source>
</evidence>
<sequence length="215" mass="23448">MVAGRAAESGVVGDQEGRQHRLVLLRHGETEWSRSGRHTGRTDLELTETGRNRAKLAAEPLAALGLDNPLVVSSPMRRARDTAELAGLRVAEVSELLHEWDYGEYEGLTTAEIRRSVPDWLVWTHGCPGGESVADVGARADRALAYATEQLAHRDVVFVGHGHFSRAMITRWAELPVSQGIRFAMTPAAIAVCGFEHGVRQVGALGLTGYQHPDR</sequence>
<feature type="binding site" evidence="2">
    <location>
        <position position="78"/>
    </location>
    <ligand>
        <name>substrate</name>
    </ligand>
</feature>
<organism evidence="3 4">
    <name type="scientific">Mycolicibacterium thermoresistibile</name>
    <name type="common">Mycobacterium thermoresistibile</name>
    <dbReference type="NCBI Taxonomy" id="1797"/>
    <lineage>
        <taxon>Bacteria</taxon>
        <taxon>Bacillati</taxon>
        <taxon>Actinomycetota</taxon>
        <taxon>Actinomycetes</taxon>
        <taxon>Mycobacteriales</taxon>
        <taxon>Mycobacteriaceae</taxon>
        <taxon>Mycolicibacterium</taxon>
    </lineage>
</organism>
<reference evidence="3 4" key="1">
    <citation type="journal article" date="2016" name="Genome Announc.">
        <title>Draft Genome Sequences of Five Rapidly Growing Mycobacterium Species, M. thermoresistibile, M. fortuitum subsp. acetamidolyticum, M. canariasense, M. brisbanense, and M. novocastrense.</title>
        <authorList>
            <person name="Katahira K."/>
            <person name="Ogura Y."/>
            <person name="Gotoh Y."/>
            <person name="Hayashi T."/>
        </authorList>
    </citation>
    <scope>NUCLEOTIDE SEQUENCE [LARGE SCALE GENOMIC DNA]</scope>
    <source>
        <strain evidence="3 4">JCM6362</strain>
    </source>
</reference>
<dbReference type="Proteomes" id="UP000069654">
    <property type="component" value="Unassembled WGS sequence"/>
</dbReference>
<dbReference type="PANTHER" id="PTHR48100">
    <property type="entry name" value="BROAD-SPECIFICITY PHOSPHATASE YOR283W-RELATED"/>
    <property type="match status" value="1"/>
</dbReference>
<dbReference type="InterPro" id="IPR013078">
    <property type="entry name" value="His_Pase_superF_clade-1"/>
</dbReference>
<dbReference type="AlphaFoldDB" id="A0A124E8D7"/>
<protein>
    <submittedName>
        <fullName evidence="3">Acid phosphatase</fullName>
    </submittedName>
</protein>
<dbReference type="SUPFAM" id="SSF53254">
    <property type="entry name" value="Phosphoglycerate mutase-like"/>
    <property type="match status" value="1"/>
</dbReference>
<dbReference type="SMART" id="SM00855">
    <property type="entry name" value="PGAM"/>
    <property type="match status" value="1"/>
</dbReference>
<comment type="caution">
    <text evidence="3">The sequence shown here is derived from an EMBL/GenBank/DDBJ whole genome shotgun (WGS) entry which is preliminary data.</text>
</comment>
<proteinExistence type="predicted"/>
<name>A0A124E8D7_MYCTH</name>
<feature type="binding site" evidence="2">
    <location>
        <begin position="39"/>
        <end position="40"/>
    </location>
    <ligand>
        <name>substrate</name>
    </ligand>
</feature>
<dbReference type="PANTHER" id="PTHR48100:SF15">
    <property type="entry name" value="SEDOHEPTULOSE 1,7-BISPHOSPHATASE"/>
    <property type="match status" value="1"/>
</dbReference>
<dbReference type="GO" id="GO:0101006">
    <property type="term" value="F:protein histidine phosphatase activity"/>
    <property type="evidence" value="ECO:0007669"/>
    <property type="project" value="TreeGrafter"/>
</dbReference>
<dbReference type="CDD" id="cd07067">
    <property type="entry name" value="HP_PGM_like"/>
    <property type="match status" value="1"/>
</dbReference>
<evidence type="ECO:0000313" key="3">
    <source>
        <dbReference type="EMBL" id="GAT15369.1"/>
    </source>
</evidence>
<dbReference type="InterPro" id="IPR050275">
    <property type="entry name" value="PGM_Phosphatase"/>
</dbReference>
<feature type="binding site" evidence="2">
    <location>
        <begin position="99"/>
        <end position="102"/>
    </location>
    <ligand>
        <name>substrate</name>
    </ligand>
</feature>
<dbReference type="GO" id="GO:0070297">
    <property type="term" value="P:regulation of phosphorelay signal transduction system"/>
    <property type="evidence" value="ECO:0007669"/>
    <property type="project" value="TreeGrafter"/>
</dbReference>
<dbReference type="InterPro" id="IPR029033">
    <property type="entry name" value="His_PPase_superfam"/>
</dbReference>
<dbReference type="EMBL" id="BCTB01000017">
    <property type="protein sequence ID" value="GAT15369.1"/>
    <property type="molecule type" value="Genomic_DNA"/>
</dbReference>
<reference evidence="4" key="2">
    <citation type="submission" date="2016-02" db="EMBL/GenBank/DDBJ databases">
        <title>Draft genome sequence of five rapidly growing Mycobacterium species.</title>
        <authorList>
            <person name="Katahira K."/>
            <person name="Gotou Y."/>
            <person name="Iida K."/>
            <person name="Ogura Y."/>
            <person name="Hayashi T."/>
        </authorList>
    </citation>
    <scope>NUCLEOTIDE SEQUENCE [LARGE SCALE GENOMIC DNA]</scope>
    <source>
        <strain evidence="4">JCM6362</strain>
    </source>
</reference>
<evidence type="ECO:0000313" key="4">
    <source>
        <dbReference type="Proteomes" id="UP000069654"/>
    </source>
</evidence>